<accession>A0A816SYZ6</accession>
<sequence length="125" mass="14875">VNPMPVFNQLNQHVYHHLHDTLLHQSTRREKNLTTVMQNPVEKPSVLQPKIWNKELMYIPYLFDTSMNRDLPNQFYKWWNTYYAFPGSPLQTTKLILVASTNHTLESSFIHKKPPREILTKMEPT</sequence>
<name>A0A816SYZ6_9BILA</name>
<organism evidence="1 3">
    <name type="scientific">Rotaria magnacalcarata</name>
    <dbReference type="NCBI Taxonomy" id="392030"/>
    <lineage>
        <taxon>Eukaryota</taxon>
        <taxon>Metazoa</taxon>
        <taxon>Spiralia</taxon>
        <taxon>Gnathifera</taxon>
        <taxon>Rotifera</taxon>
        <taxon>Eurotatoria</taxon>
        <taxon>Bdelloidea</taxon>
        <taxon>Philodinida</taxon>
        <taxon>Philodinidae</taxon>
        <taxon>Rotaria</taxon>
    </lineage>
</organism>
<dbReference type="EMBL" id="CAJNRG010007328">
    <property type="protein sequence ID" value="CAF2094172.1"/>
    <property type="molecule type" value="Genomic_DNA"/>
</dbReference>
<dbReference type="Proteomes" id="UP000663842">
    <property type="component" value="Unassembled WGS sequence"/>
</dbReference>
<proteinExistence type="predicted"/>
<reference evidence="1" key="1">
    <citation type="submission" date="2021-02" db="EMBL/GenBank/DDBJ databases">
        <authorList>
            <person name="Nowell W R."/>
        </authorList>
    </citation>
    <scope>NUCLEOTIDE SEQUENCE</scope>
</reference>
<gene>
    <name evidence="2" type="ORF">UXM345_LOCUS37963</name>
    <name evidence="1" type="ORF">XDN619_LOCUS17340</name>
</gene>
<comment type="caution">
    <text evidence="1">The sequence shown here is derived from an EMBL/GenBank/DDBJ whole genome shotgun (WGS) entry which is preliminary data.</text>
</comment>
<dbReference type="AlphaFoldDB" id="A0A816SYZ6"/>
<feature type="non-terminal residue" evidence="1">
    <location>
        <position position="1"/>
    </location>
</feature>
<evidence type="ECO:0000313" key="1">
    <source>
        <dbReference type="EMBL" id="CAF2094172.1"/>
    </source>
</evidence>
<protein>
    <submittedName>
        <fullName evidence="1">Uncharacterized protein</fullName>
    </submittedName>
</protein>
<evidence type="ECO:0000313" key="2">
    <source>
        <dbReference type="EMBL" id="CAF4394381.1"/>
    </source>
</evidence>
<dbReference type="Proteomes" id="UP000663887">
    <property type="component" value="Unassembled WGS sequence"/>
</dbReference>
<dbReference type="EMBL" id="CAJOBF010023137">
    <property type="protein sequence ID" value="CAF4394381.1"/>
    <property type="molecule type" value="Genomic_DNA"/>
</dbReference>
<evidence type="ECO:0000313" key="3">
    <source>
        <dbReference type="Proteomes" id="UP000663887"/>
    </source>
</evidence>